<keyword evidence="6" id="KW-0443">Lipid metabolism</keyword>
<dbReference type="Proteomes" id="UP000274131">
    <property type="component" value="Unassembled WGS sequence"/>
</dbReference>
<evidence type="ECO:0000256" key="9">
    <source>
        <dbReference type="ARBA" id="ARBA00024191"/>
    </source>
</evidence>
<comment type="pathway">
    <text evidence="1">Lipid metabolism.</text>
</comment>
<feature type="domain" description="Cytidyltransferase-like" evidence="12">
    <location>
        <begin position="28"/>
        <end position="79"/>
    </location>
</feature>
<dbReference type="Gene3D" id="3.40.50.620">
    <property type="entry name" value="HUPs"/>
    <property type="match status" value="1"/>
</dbReference>
<evidence type="ECO:0000256" key="3">
    <source>
        <dbReference type="ARBA" id="ARBA00022516"/>
    </source>
</evidence>
<keyword evidence="14" id="KW-1185">Reference proteome</keyword>
<evidence type="ECO:0000256" key="10">
    <source>
        <dbReference type="ARBA" id="ARBA00024221"/>
    </source>
</evidence>
<dbReference type="UniPathway" id="UPA00558">
    <property type="reaction ID" value="UER00742"/>
</dbReference>
<keyword evidence="7" id="KW-0594">Phospholipid biosynthesis</keyword>
<proteinExistence type="inferred from homology"/>
<dbReference type="NCBIfam" id="TIGR00125">
    <property type="entry name" value="cyt_tran_rel"/>
    <property type="match status" value="1"/>
</dbReference>
<dbReference type="OrthoDB" id="5835869at2759"/>
<reference evidence="15" key="1">
    <citation type="submission" date="2017-02" db="UniProtKB">
        <authorList>
            <consortium name="WormBaseParasite"/>
        </authorList>
    </citation>
    <scope>IDENTIFICATION</scope>
</reference>
<evidence type="ECO:0000256" key="6">
    <source>
        <dbReference type="ARBA" id="ARBA00023098"/>
    </source>
</evidence>
<keyword evidence="8" id="KW-1208">Phospholipid metabolism</keyword>
<dbReference type="STRING" id="51028.A0A0N4UT31"/>
<evidence type="ECO:0000256" key="11">
    <source>
        <dbReference type="ARBA" id="ARBA00031473"/>
    </source>
</evidence>
<evidence type="ECO:0000256" key="8">
    <source>
        <dbReference type="ARBA" id="ARBA00023264"/>
    </source>
</evidence>
<keyword evidence="3" id="KW-0444">Lipid biosynthesis</keyword>
<dbReference type="InterPro" id="IPR044608">
    <property type="entry name" value="Ect1/PCYT2"/>
</dbReference>
<protein>
    <recommendedName>
        <fullName evidence="10">ethanolamine-phosphate cytidylyltransferase</fullName>
        <ecNumber evidence="10">2.7.7.14</ecNumber>
    </recommendedName>
    <alternativeName>
        <fullName evidence="11">CTP:phosphoethanolamine cytidylyltransferase</fullName>
    </alternativeName>
</protein>
<dbReference type="GO" id="GO:0006646">
    <property type="term" value="P:phosphatidylethanolamine biosynthetic process"/>
    <property type="evidence" value="ECO:0007669"/>
    <property type="project" value="UniProtKB-UniPathway"/>
</dbReference>
<evidence type="ECO:0000313" key="14">
    <source>
        <dbReference type="Proteomes" id="UP000274131"/>
    </source>
</evidence>
<dbReference type="AlphaFoldDB" id="A0A0N4UT31"/>
<evidence type="ECO:0000259" key="12">
    <source>
        <dbReference type="Pfam" id="PF01467"/>
    </source>
</evidence>
<sequence length="79" mass="9039">MRDEIDEKPSKITVLNDTKDLPKTGRVWCDGCFDTVHYGHANQLRQAKQFGNCLIAGVHTDAEIELYKGPPVFTQEERY</sequence>
<dbReference type="InterPro" id="IPR014729">
    <property type="entry name" value="Rossmann-like_a/b/a_fold"/>
</dbReference>
<keyword evidence="5" id="KW-0548">Nucleotidyltransferase</keyword>
<comment type="pathway">
    <text evidence="9">Phospholipid metabolism; phosphatidylethanolamine biosynthesis; phosphatidylethanolamine from ethanolamine: step 2/3.</text>
</comment>
<dbReference type="WBParaSite" id="EVEC_0000034601-mRNA-1">
    <property type="protein sequence ID" value="EVEC_0000034601-mRNA-1"/>
    <property type="gene ID" value="EVEC_0000034601"/>
</dbReference>
<dbReference type="PANTHER" id="PTHR45780:SF2">
    <property type="entry name" value="ETHANOLAMINE-PHOSPHATE CYTIDYLYLTRANSFERASE"/>
    <property type="match status" value="1"/>
</dbReference>
<reference evidence="13 14" key="2">
    <citation type="submission" date="2018-10" db="EMBL/GenBank/DDBJ databases">
        <authorList>
            <consortium name="Pathogen Informatics"/>
        </authorList>
    </citation>
    <scope>NUCLEOTIDE SEQUENCE [LARGE SCALE GENOMIC DNA]</scope>
</reference>
<evidence type="ECO:0000256" key="1">
    <source>
        <dbReference type="ARBA" id="ARBA00005189"/>
    </source>
</evidence>
<accession>A0A0N4UT31</accession>
<evidence type="ECO:0000256" key="7">
    <source>
        <dbReference type="ARBA" id="ARBA00023209"/>
    </source>
</evidence>
<evidence type="ECO:0000313" key="15">
    <source>
        <dbReference type="WBParaSite" id="EVEC_0000034601-mRNA-1"/>
    </source>
</evidence>
<evidence type="ECO:0000256" key="5">
    <source>
        <dbReference type="ARBA" id="ARBA00022695"/>
    </source>
</evidence>
<comment type="similarity">
    <text evidence="2">Belongs to the cytidylyltransferase family.</text>
</comment>
<dbReference type="Pfam" id="PF01467">
    <property type="entry name" value="CTP_transf_like"/>
    <property type="match status" value="1"/>
</dbReference>
<evidence type="ECO:0000256" key="4">
    <source>
        <dbReference type="ARBA" id="ARBA00022679"/>
    </source>
</evidence>
<dbReference type="GO" id="GO:0005737">
    <property type="term" value="C:cytoplasm"/>
    <property type="evidence" value="ECO:0007669"/>
    <property type="project" value="TreeGrafter"/>
</dbReference>
<dbReference type="EMBL" id="UXUI01000194">
    <property type="protein sequence ID" value="VDD85103.1"/>
    <property type="molecule type" value="Genomic_DNA"/>
</dbReference>
<organism evidence="15">
    <name type="scientific">Enterobius vermicularis</name>
    <name type="common">Human pinworm</name>
    <dbReference type="NCBI Taxonomy" id="51028"/>
    <lineage>
        <taxon>Eukaryota</taxon>
        <taxon>Metazoa</taxon>
        <taxon>Ecdysozoa</taxon>
        <taxon>Nematoda</taxon>
        <taxon>Chromadorea</taxon>
        <taxon>Rhabditida</taxon>
        <taxon>Spirurina</taxon>
        <taxon>Oxyuridomorpha</taxon>
        <taxon>Oxyuroidea</taxon>
        <taxon>Oxyuridae</taxon>
        <taxon>Enterobius</taxon>
    </lineage>
</organism>
<dbReference type="InterPro" id="IPR004821">
    <property type="entry name" value="Cyt_trans-like"/>
</dbReference>
<dbReference type="SUPFAM" id="SSF52374">
    <property type="entry name" value="Nucleotidylyl transferase"/>
    <property type="match status" value="1"/>
</dbReference>
<gene>
    <name evidence="13" type="ORF">EVEC_LOCUS246</name>
</gene>
<name>A0A0N4UT31_ENTVE</name>
<keyword evidence="4" id="KW-0808">Transferase</keyword>
<evidence type="ECO:0000313" key="13">
    <source>
        <dbReference type="EMBL" id="VDD85103.1"/>
    </source>
</evidence>
<dbReference type="GO" id="GO:0004306">
    <property type="term" value="F:ethanolamine-phosphate cytidylyltransferase activity"/>
    <property type="evidence" value="ECO:0007669"/>
    <property type="project" value="UniProtKB-EC"/>
</dbReference>
<dbReference type="EC" id="2.7.7.14" evidence="10"/>
<dbReference type="PANTHER" id="PTHR45780">
    <property type="entry name" value="ETHANOLAMINE-PHOSPHATE CYTIDYLYLTRANSFERASE"/>
    <property type="match status" value="1"/>
</dbReference>
<evidence type="ECO:0000256" key="2">
    <source>
        <dbReference type="ARBA" id="ARBA00010101"/>
    </source>
</evidence>